<keyword evidence="19" id="KW-0917">Virion maturation</keyword>
<dbReference type="PROSITE" id="PS50994">
    <property type="entry name" value="INTEGRASE"/>
    <property type="match status" value="1"/>
</dbReference>
<dbReference type="InterPro" id="IPR012337">
    <property type="entry name" value="RNaseH-like_sf"/>
</dbReference>
<dbReference type="GO" id="GO:0005524">
    <property type="term" value="F:ATP binding"/>
    <property type="evidence" value="ECO:0007669"/>
    <property type="project" value="UniProtKB-KW"/>
</dbReference>
<dbReference type="PROSITE" id="PS50158">
    <property type="entry name" value="ZF_CCHC"/>
    <property type="match status" value="1"/>
</dbReference>
<evidence type="ECO:0000256" key="10">
    <source>
        <dbReference type="ARBA" id="ARBA00022741"/>
    </source>
</evidence>
<proteinExistence type="predicted"/>
<feature type="domain" description="Integrase catalytic" evidence="31">
    <location>
        <begin position="529"/>
        <end position="705"/>
    </location>
</feature>
<dbReference type="CDD" id="cd09272">
    <property type="entry name" value="RNase_HI_RT_Ty1"/>
    <property type="match status" value="1"/>
</dbReference>
<keyword evidence="14" id="KW-0460">Magnesium</keyword>
<evidence type="ECO:0000256" key="21">
    <source>
        <dbReference type="ARBA" id="ARBA00023268"/>
    </source>
</evidence>
<dbReference type="Gene3D" id="3.30.420.10">
    <property type="entry name" value="Ribonuclease H-like superfamily/Ribonuclease H"/>
    <property type="match status" value="1"/>
</dbReference>
<comment type="catalytic activity">
    <reaction evidence="26">
        <text>DNA(n) + a 2'-deoxyribonucleoside 5'-triphosphate = DNA(n+1) + diphosphate</text>
        <dbReference type="Rhea" id="RHEA:22508"/>
        <dbReference type="Rhea" id="RHEA-COMP:17339"/>
        <dbReference type="Rhea" id="RHEA-COMP:17340"/>
        <dbReference type="ChEBI" id="CHEBI:33019"/>
        <dbReference type="ChEBI" id="CHEBI:61560"/>
        <dbReference type="ChEBI" id="CHEBI:173112"/>
        <dbReference type="EC" id="2.7.7.7"/>
    </reaction>
</comment>
<dbReference type="GO" id="GO:0008270">
    <property type="term" value="F:zinc ion binding"/>
    <property type="evidence" value="ECO:0007669"/>
    <property type="project" value="UniProtKB-KW"/>
</dbReference>
<evidence type="ECO:0000256" key="19">
    <source>
        <dbReference type="ARBA" id="ARBA00023113"/>
    </source>
</evidence>
<evidence type="ECO:0000256" key="28">
    <source>
        <dbReference type="PROSITE-ProRule" id="PRU00047"/>
    </source>
</evidence>
<reference evidence="32" key="1">
    <citation type="submission" date="2021-03" db="EMBL/GenBank/DDBJ databases">
        <title>Draft genome sequence of rust myrtle Austropuccinia psidii MF-1, a brazilian biotype.</title>
        <authorList>
            <person name="Quecine M.C."/>
            <person name="Pachon D.M.R."/>
            <person name="Bonatelli M.L."/>
            <person name="Correr F.H."/>
            <person name="Franceschini L.M."/>
            <person name="Leite T.F."/>
            <person name="Margarido G.R.A."/>
            <person name="Almeida C.A."/>
            <person name="Ferrarezi J.A."/>
            <person name="Labate C.A."/>
        </authorList>
    </citation>
    <scope>NUCLEOTIDE SEQUENCE</scope>
    <source>
        <strain evidence="32">MF-1</strain>
    </source>
</reference>
<evidence type="ECO:0000256" key="6">
    <source>
        <dbReference type="ARBA" id="ARBA00022679"/>
    </source>
</evidence>
<dbReference type="SUPFAM" id="SSF53098">
    <property type="entry name" value="Ribonuclease H-like"/>
    <property type="match status" value="1"/>
</dbReference>
<dbReference type="Pfam" id="PF22936">
    <property type="entry name" value="Pol_BBD"/>
    <property type="match status" value="1"/>
</dbReference>
<dbReference type="InterPro" id="IPR054722">
    <property type="entry name" value="PolX-like_BBD"/>
</dbReference>
<keyword evidence="28" id="KW-0863">Zinc-finger</keyword>
<dbReference type="PANTHER" id="PTHR42648:SF11">
    <property type="entry name" value="TRANSPOSON TY4-P GAG-POL POLYPROTEIN"/>
    <property type="match status" value="1"/>
</dbReference>
<evidence type="ECO:0000256" key="7">
    <source>
        <dbReference type="ARBA" id="ARBA00022695"/>
    </source>
</evidence>
<keyword evidence="2" id="KW-0815">Transposition</keyword>
<keyword evidence="18" id="KW-0239">DNA-directed DNA polymerase</keyword>
<keyword evidence="4" id="KW-0507">mRNA processing</keyword>
<keyword evidence="17" id="KW-0695">RNA-directed DNA polymerase</keyword>
<keyword evidence="12" id="KW-0378">Hydrolase</keyword>
<dbReference type="GO" id="GO:0003964">
    <property type="term" value="F:RNA-directed DNA polymerase activity"/>
    <property type="evidence" value="ECO:0007669"/>
    <property type="project" value="UniProtKB-KW"/>
</dbReference>
<evidence type="ECO:0000256" key="3">
    <source>
        <dbReference type="ARBA" id="ARBA00022612"/>
    </source>
</evidence>
<keyword evidence="13" id="KW-0067">ATP-binding</keyword>
<evidence type="ECO:0000256" key="8">
    <source>
        <dbReference type="ARBA" id="ARBA00022722"/>
    </source>
</evidence>
<keyword evidence="5" id="KW-0645">Protease</keyword>
<feature type="compositionally biased region" description="Polar residues" evidence="29">
    <location>
        <begin position="262"/>
        <end position="274"/>
    </location>
</feature>
<keyword evidence="28" id="KW-0862">Zinc</keyword>
<dbReference type="GO" id="GO:0006397">
    <property type="term" value="P:mRNA processing"/>
    <property type="evidence" value="ECO:0007669"/>
    <property type="project" value="UniProtKB-KW"/>
</dbReference>
<evidence type="ECO:0000256" key="2">
    <source>
        <dbReference type="ARBA" id="ARBA00022578"/>
    </source>
</evidence>
<dbReference type="Pfam" id="PF00098">
    <property type="entry name" value="zf-CCHC"/>
    <property type="match status" value="1"/>
</dbReference>
<dbReference type="OrthoDB" id="3544839at2759"/>
<dbReference type="InterPro" id="IPR036875">
    <property type="entry name" value="Znf_CCHC_sf"/>
</dbReference>
<evidence type="ECO:0000256" key="18">
    <source>
        <dbReference type="ARBA" id="ARBA00022932"/>
    </source>
</evidence>
<dbReference type="GO" id="GO:0004190">
    <property type="term" value="F:aspartic-type endopeptidase activity"/>
    <property type="evidence" value="ECO:0007669"/>
    <property type="project" value="InterPro"/>
</dbReference>
<evidence type="ECO:0000256" key="5">
    <source>
        <dbReference type="ARBA" id="ARBA00022670"/>
    </source>
</evidence>
<sequence>MPESQKVPDISTMSFESNESIIARADKQAEILHRFSLIAERIQPKLSIDGGNFNAWSRTLINTWADCFLGDNEYFNSPERDNDYQRNLIAMSFLRHSIERPLFQSITSRIRMPNARTTFRALKDRFSKISWSSIVHHANVCFNPDDHLNDLTTHAINVGEAIEAIENQIGPMDSNLFTTLTLYFSAPQFQAQITNALDTRLAANPSLTVHSEDILDIVRQLLSKQSKNAEDENIRLSRINAQYQHSSKEKQREQEKTPMKKFNNNSKNTPSPTAGRSDEWKKKWLTPRNPCFYCGEPGHWVPDCPAKKKAMAVRTKINSPRPSIARIGVVPALENNEILLDSGATHSVVGDISLFLNLKSTNMKFSVASSEQFHVGAIGSIKLITNFGPMVIENVLYCNAIPGIVLSMGQLLDQGFDIKFDNGLFRLEKEERTYVSYKRNYRWFIGMKNQVQNVSIKPILIDQIPPPINFATRPGHFQKKECSYLWHQRMGHLSIRNIKRLLKYNAAHGLSNTEMHDVGICHPCSIAKSEHRPIKSPSRKGILTAGDMILADLIGPLPLSIDKKKYALIIQDSFSRLTAFIPLHDKTEARTHLKTWMLQFMNTMKILIKGLRTDNGAEFKNNIMDEFLREKGIFHEYSMPYEHHQNGKIERTNRTVLEIARTSIIAAGLPVTVWPWAFKHAVWIFNRTLHADEHKTPYEIISGEKPSLHLLRVFGAKSYIHHHMFKKDLSPRGFEGYHMGIAPDLKGWLFWVPSKNSIIKSASAKIDESTFYEKHSISTIQALNIFDDSMIKEMDLQDKMISSLNSGCSISDILPTTYKEAFESRDVIRWKAAIDDELSSMNNEKVFTVVNLKEALKNVPRESILSSKWVFVKKDKPKRYKARLVARGFRQIQGINFEETFAPTPTFNALQLLFSNATLMGWKIKTFDVKVAFLHSFIDKPVYMWPPQGLSILKNHLVKLEKALYGTKQAARCWWMHLKRILIEIGFVANKEDPSTYSFESREGKALLWIHVDDGALTTSSDTLMNYLISKLDTKLKIKWDQEVTKIVGLTIEKKPNGYKFHQKELIEKLTLLNPSNITALSPLPHDCKLESNKASQMDKEYLKRIGILLYIAQGSRPDIAYAVNYLARFSMCATVTHWNALEHLIAYIRRTKDLGILISSDNTVNKLTCYVDANWGGEGNRSTHGYLLMHGKNPIAWQSKRQVIVASSTAQAEYIALSFAAKECLWISHLFESTTGRLIPYMLSDNKTAIGIANDLLSRKQTRHLIREFNLINEYIVHGKIHLDWTSTNDQLADILTKSIGGIKTKKFTDLVNHN</sequence>
<dbReference type="InterPro" id="IPR013103">
    <property type="entry name" value="RVT_2"/>
</dbReference>
<dbReference type="SUPFAM" id="SSF57756">
    <property type="entry name" value="Retrovirus zinc finger-like domains"/>
    <property type="match status" value="1"/>
</dbReference>
<dbReference type="Pfam" id="PF07727">
    <property type="entry name" value="RVT_2"/>
    <property type="match status" value="1"/>
</dbReference>
<accession>A0A9Q3GD62</accession>
<dbReference type="Pfam" id="PF13976">
    <property type="entry name" value="gag_pre-integrs"/>
    <property type="match status" value="1"/>
</dbReference>
<evidence type="ECO:0000259" key="31">
    <source>
        <dbReference type="PROSITE" id="PS50994"/>
    </source>
</evidence>
<dbReference type="InterPro" id="IPR039537">
    <property type="entry name" value="Retrotran_Ty1/copia-like"/>
</dbReference>
<keyword evidence="11" id="KW-0255">Endonuclease</keyword>
<evidence type="ECO:0000256" key="12">
    <source>
        <dbReference type="ARBA" id="ARBA00022801"/>
    </source>
</evidence>
<evidence type="ECO:0000313" key="32">
    <source>
        <dbReference type="EMBL" id="MBW0461847.1"/>
    </source>
</evidence>
<dbReference type="PANTHER" id="PTHR42648">
    <property type="entry name" value="TRANSPOSASE, PUTATIVE-RELATED"/>
    <property type="match status" value="1"/>
</dbReference>
<dbReference type="InterPro" id="IPR001878">
    <property type="entry name" value="Znf_CCHC"/>
</dbReference>
<dbReference type="GO" id="GO:0032196">
    <property type="term" value="P:transposition"/>
    <property type="evidence" value="ECO:0007669"/>
    <property type="project" value="UniProtKB-KW"/>
</dbReference>
<dbReference type="SMART" id="SM00343">
    <property type="entry name" value="ZnF_C2HC"/>
    <property type="match status" value="1"/>
</dbReference>
<dbReference type="GO" id="GO:0005634">
    <property type="term" value="C:nucleus"/>
    <property type="evidence" value="ECO:0007669"/>
    <property type="project" value="UniProtKB-ARBA"/>
</dbReference>
<keyword evidence="7" id="KW-0548">Nucleotidyltransferase</keyword>
<dbReference type="EMBL" id="AVOT02000232">
    <property type="protein sequence ID" value="MBW0461847.1"/>
    <property type="molecule type" value="Genomic_DNA"/>
</dbReference>
<dbReference type="GO" id="GO:0006310">
    <property type="term" value="P:DNA recombination"/>
    <property type="evidence" value="ECO:0007669"/>
    <property type="project" value="UniProtKB-KW"/>
</dbReference>
<keyword evidence="20" id="KW-0233">DNA recombination</keyword>
<dbReference type="GO" id="GO:0006508">
    <property type="term" value="P:proteolysis"/>
    <property type="evidence" value="ECO:0007669"/>
    <property type="project" value="UniProtKB-KW"/>
</dbReference>
<evidence type="ECO:0000256" key="17">
    <source>
        <dbReference type="ARBA" id="ARBA00022918"/>
    </source>
</evidence>
<dbReference type="GO" id="GO:0015074">
    <property type="term" value="P:DNA integration"/>
    <property type="evidence" value="ECO:0007669"/>
    <property type="project" value="UniProtKB-KW"/>
</dbReference>
<evidence type="ECO:0000256" key="4">
    <source>
        <dbReference type="ARBA" id="ARBA00022664"/>
    </source>
</evidence>
<protein>
    <recommendedName>
        <fullName evidence="22">Gag-Pol-p199</fullName>
    </recommendedName>
    <alternativeName>
        <fullName evidence="23">TY1A-TY1B</fullName>
    </alternativeName>
    <alternativeName>
        <fullName evidence="24">p190</fullName>
    </alternativeName>
</protein>
<keyword evidence="15" id="KW-0694">RNA-binding</keyword>
<dbReference type="InterPro" id="IPR001584">
    <property type="entry name" value="Integrase_cat-core"/>
</dbReference>
<evidence type="ECO:0000256" key="29">
    <source>
        <dbReference type="SAM" id="MobiDB-lite"/>
    </source>
</evidence>
<dbReference type="GO" id="GO:0003723">
    <property type="term" value="F:RNA binding"/>
    <property type="evidence" value="ECO:0007669"/>
    <property type="project" value="UniProtKB-KW"/>
</dbReference>
<dbReference type="GO" id="GO:0004519">
    <property type="term" value="F:endonuclease activity"/>
    <property type="evidence" value="ECO:0007669"/>
    <property type="project" value="UniProtKB-KW"/>
</dbReference>
<keyword evidence="33" id="KW-1185">Reference proteome</keyword>
<feature type="compositionally biased region" description="Basic and acidic residues" evidence="29">
    <location>
        <begin position="246"/>
        <end position="258"/>
    </location>
</feature>
<keyword evidence="8" id="KW-0540">Nuclease</keyword>
<evidence type="ECO:0000256" key="26">
    <source>
        <dbReference type="ARBA" id="ARBA00049244"/>
    </source>
</evidence>
<evidence type="ECO:0000313" key="33">
    <source>
        <dbReference type="Proteomes" id="UP000765509"/>
    </source>
</evidence>
<evidence type="ECO:0000256" key="14">
    <source>
        <dbReference type="ARBA" id="ARBA00022842"/>
    </source>
</evidence>
<keyword evidence="9" id="KW-0479">Metal-binding</keyword>
<dbReference type="PROSITE" id="PS00141">
    <property type="entry name" value="ASP_PROTEASE"/>
    <property type="match status" value="1"/>
</dbReference>
<organism evidence="32 33">
    <name type="scientific">Austropuccinia psidii MF-1</name>
    <dbReference type="NCBI Taxonomy" id="1389203"/>
    <lineage>
        <taxon>Eukaryota</taxon>
        <taxon>Fungi</taxon>
        <taxon>Dikarya</taxon>
        <taxon>Basidiomycota</taxon>
        <taxon>Pucciniomycotina</taxon>
        <taxon>Pucciniomycetes</taxon>
        <taxon>Pucciniales</taxon>
        <taxon>Sphaerophragmiaceae</taxon>
        <taxon>Austropuccinia</taxon>
    </lineage>
</organism>
<dbReference type="Pfam" id="PF25597">
    <property type="entry name" value="SH3_retrovirus"/>
    <property type="match status" value="1"/>
</dbReference>
<feature type="domain" description="CCHC-type" evidence="30">
    <location>
        <begin position="291"/>
        <end position="305"/>
    </location>
</feature>
<keyword evidence="10" id="KW-0547">Nucleotide-binding</keyword>
<keyword evidence="21" id="KW-0511">Multifunctional enzyme</keyword>
<evidence type="ECO:0000256" key="13">
    <source>
        <dbReference type="ARBA" id="ARBA00022840"/>
    </source>
</evidence>
<dbReference type="InterPro" id="IPR025724">
    <property type="entry name" value="GAG-pre-integrase_dom"/>
</dbReference>
<keyword evidence="6" id="KW-0808">Transferase</keyword>
<evidence type="ECO:0000256" key="1">
    <source>
        <dbReference type="ARBA" id="ARBA00002180"/>
    </source>
</evidence>
<evidence type="ECO:0000256" key="23">
    <source>
        <dbReference type="ARBA" id="ARBA00032154"/>
    </source>
</evidence>
<gene>
    <name evidence="32" type="ORF">O181_001562</name>
</gene>
<keyword evidence="16" id="KW-0229">DNA integration</keyword>
<evidence type="ECO:0000256" key="24">
    <source>
        <dbReference type="ARBA" id="ARBA00033113"/>
    </source>
</evidence>
<evidence type="ECO:0000259" key="30">
    <source>
        <dbReference type="PROSITE" id="PS50158"/>
    </source>
</evidence>
<feature type="region of interest" description="Disordered" evidence="29">
    <location>
        <begin position="229"/>
        <end position="279"/>
    </location>
</feature>
<evidence type="ECO:0000256" key="22">
    <source>
        <dbReference type="ARBA" id="ARBA00030524"/>
    </source>
</evidence>
<comment type="catalytic activity">
    <reaction evidence="25">
        <text>DNA(n) + a 2'-deoxyribonucleoside 5'-triphosphate = DNA(n+1) + diphosphate</text>
        <dbReference type="Rhea" id="RHEA:22508"/>
        <dbReference type="Rhea" id="RHEA-COMP:17339"/>
        <dbReference type="Rhea" id="RHEA-COMP:17340"/>
        <dbReference type="ChEBI" id="CHEBI:33019"/>
        <dbReference type="ChEBI" id="CHEBI:61560"/>
        <dbReference type="ChEBI" id="CHEBI:173112"/>
        <dbReference type="EC" id="2.7.7.49"/>
    </reaction>
</comment>
<evidence type="ECO:0000256" key="25">
    <source>
        <dbReference type="ARBA" id="ARBA00048173"/>
    </source>
</evidence>
<dbReference type="Proteomes" id="UP000765509">
    <property type="component" value="Unassembled WGS sequence"/>
</dbReference>
<evidence type="ECO:0000256" key="20">
    <source>
        <dbReference type="ARBA" id="ARBA00023172"/>
    </source>
</evidence>
<evidence type="ECO:0000256" key="16">
    <source>
        <dbReference type="ARBA" id="ARBA00022908"/>
    </source>
</evidence>
<comment type="function">
    <text evidence="27">Capsid protein (CA) is the structural component of the virus-like particle (VLP), forming the shell that encapsulates the retrotransposons dimeric RNA genome. The particles are assembled from trimer-clustered units and there are holes in the capsid shells that allow for the diffusion of macromolecules. CA also has nucleocapsid-like chaperone activity, promoting primer tRNA(i)-Met annealing to the multipartite primer-binding site (PBS), dimerization of Ty1 RNA and initiation of reverse transcription.</text>
</comment>
<keyword evidence="3" id="KW-1188">Viral release from host cell</keyword>
<dbReference type="InterPro" id="IPR036397">
    <property type="entry name" value="RNaseH_sf"/>
</dbReference>
<dbReference type="InterPro" id="IPR001969">
    <property type="entry name" value="Aspartic_peptidase_AS"/>
</dbReference>
<comment type="caution">
    <text evidence="32">The sequence shown here is derived from an EMBL/GenBank/DDBJ whole genome shotgun (WGS) entry which is preliminary data.</text>
</comment>
<evidence type="ECO:0000256" key="9">
    <source>
        <dbReference type="ARBA" id="ARBA00022723"/>
    </source>
</evidence>
<dbReference type="Gene3D" id="4.10.60.10">
    <property type="entry name" value="Zinc finger, CCHC-type"/>
    <property type="match status" value="1"/>
</dbReference>
<dbReference type="GO" id="GO:0003887">
    <property type="term" value="F:DNA-directed DNA polymerase activity"/>
    <property type="evidence" value="ECO:0007669"/>
    <property type="project" value="UniProtKB-KW"/>
</dbReference>
<dbReference type="InterPro" id="IPR057670">
    <property type="entry name" value="SH3_retrovirus"/>
</dbReference>
<name>A0A9Q3GD62_9BASI</name>
<evidence type="ECO:0000256" key="15">
    <source>
        <dbReference type="ARBA" id="ARBA00022884"/>
    </source>
</evidence>
<evidence type="ECO:0000256" key="27">
    <source>
        <dbReference type="ARBA" id="ARBA00057243"/>
    </source>
</evidence>
<evidence type="ECO:0000256" key="11">
    <source>
        <dbReference type="ARBA" id="ARBA00022759"/>
    </source>
</evidence>
<comment type="function">
    <text evidence="1">The aspartyl protease (PR) mediates the proteolytic cleavages of the Gag and Gag-Pol polyproteins after assembly of the VLP.</text>
</comment>